<accession>A0ABN0QMA8</accession>
<protein>
    <submittedName>
        <fullName evidence="1">Uncharacterized protein</fullName>
    </submittedName>
</protein>
<reference evidence="1 2" key="1">
    <citation type="submission" date="2014-01" db="EMBL/GenBank/DDBJ databases">
        <authorList>
            <person name="Dobos K."/>
            <person name="Lenaerts A."/>
            <person name="Ordway D."/>
            <person name="DeGroote M.A."/>
            <person name="Parker T."/>
            <person name="Sizemore C."/>
            <person name="Tallon L.J."/>
            <person name="Sadzewicz L.K."/>
            <person name="Sengamalay N."/>
            <person name="Fraser C.M."/>
            <person name="Hine E."/>
            <person name="Shefchek K.A."/>
            <person name="Das S.P."/>
            <person name="Tettelin H."/>
        </authorList>
    </citation>
    <scope>NUCLEOTIDE SEQUENCE [LARGE SCALE GENOMIC DNA]</scope>
    <source>
        <strain evidence="1 2">Harvey</strain>
    </source>
</reference>
<sequence length="49" mass="5360">MLGDDPLGPDHQPLTLRGEPSKLWPRLIKVTWSSRSSLAIAEDKAGCDT</sequence>
<dbReference type="Proteomes" id="UP000020681">
    <property type="component" value="Unassembled WGS sequence"/>
</dbReference>
<organism evidence="1 2">
    <name type="scientific">Mycobacterium ulcerans str. Harvey</name>
    <dbReference type="NCBI Taxonomy" id="1299332"/>
    <lineage>
        <taxon>Bacteria</taxon>
        <taxon>Bacillati</taxon>
        <taxon>Actinomycetota</taxon>
        <taxon>Actinomycetes</taxon>
        <taxon>Mycobacteriales</taxon>
        <taxon>Mycobacteriaceae</taxon>
        <taxon>Mycobacterium</taxon>
        <taxon>Mycobacterium ulcerans group</taxon>
    </lineage>
</organism>
<evidence type="ECO:0000313" key="1">
    <source>
        <dbReference type="EMBL" id="EUA85755.1"/>
    </source>
</evidence>
<comment type="caution">
    <text evidence="1">The sequence shown here is derived from an EMBL/GenBank/DDBJ whole genome shotgun (WGS) entry which is preliminary data.</text>
</comment>
<dbReference type="EMBL" id="JAOL01000189">
    <property type="protein sequence ID" value="EUA85755.1"/>
    <property type="molecule type" value="Genomic_DNA"/>
</dbReference>
<gene>
    <name evidence="1" type="ORF">I551_7832</name>
</gene>
<name>A0ABN0QMA8_MYCUL</name>
<keyword evidence="2" id="KW-1185">Reference proteome</keyword>
<evidence type="ECO:0000313" key="2">
    <source>
        <dbReference type="Proteomes" id="UP000020681"/>
    </source>
</evidence>
<proteinExistence type="predicted"/>